<sequence length="110" mass="12409">MRSIFFLDSVLSTKIITLIYWLLLLVNNLFAIGLMMGGFAGGQSQIEAQQVGGVMGIFAGLGLLIFGNLIIRLWAEFTVVMFKIQQNTYKTAERIGYLIEQNRKYPRQGE</sequence>
<feature type="transmembrane region" description="Helical" evidence="1">
    <location>
        <begin position="20"/>
        <end position="41"/>
    </location>
</feature>
<reference evidence="3" key="1">
    <citation type="submission" date="2016-05" db="EMBL/GenBank/DDBJ databases">
        <title>Draft genome of Corynebacterium afermentans subsp. afermentans LCDC 88199T.</title>
        <authorList>
            <person name="Bernier A.-M."/>
            <person name="Bernard K."/>
        </authorList>
    </citation>
    <scope>NUCLEOTIDE SEQUENCE [LARGE SCALE GENOMIC DNA]</scope>
    <source>
        <strain evidence="3">NML02-A-017</strain>
    </source>
</reference>
<protein>
    <recommendedName>
        <fullName evidence="4">DUF4282 domain-containing protein</fullName>
    </recommendedName>
</protein>
<dbReference type="RefSeq" id="WP_067589360.1">
    <property type="nucleotide sequence ID" value="NZ_LXSL01000009.1"/>
</dbReference>
<keyword evidence="1" id="KW-0472">Membrane</keyword>
<feature type="transmembrane region" description="Helical" evidence="1">
    <location>
        <begin position="53"/>
        <end position="75"/>
    </location>
</feature>
<gene>
    <name evidence="2" type="ORF">A7P95_00115</name>
</gene>
<organism evidence="2 3">
    <name type="scientific">Eikenella longinqua</name>
    <dbReference type="NCBI Taxonomy" id="1795827"/>
    <lineage>
        <taxon>Bacteria</taxon>
        <taxon>Pseudomonadati</taxon>
        <taxon>Pseudomonadota</taxon>
        <taxon>Betaproteobacteria</taxon>
        <taxon>Neisseriales</taxon>
        <taxon>Neisseriaceae</taxon>
        <taxon>Eikenella</taxon>
    </lineage>
</organism>
<evidence type="ECO:0000256" key="1">
    <source>
        <dbReference type="SAM" id="Phobius"/>
    </source>
</evidence>
<comment type="caution">
    <text evidence="2">The sequence shown here is derived from an EMBL/GenBank/DDBJ whole genome shotgun (WGS) entry which is preliminary data.</text>
</comment>
<accession>A0A1A9S3E8</accession>
<keyword evidence="1" id="KW-1133">Transmembrane helix</keyword>
<keyword evidence="3" id="KW-1185">Reference proteome</keyword>
<name>A0A1A9S3E8_9NEIS</name>
<dbReference type="InterPro" id="IPR025557">
    <property type="entry name" value="DUF4282"/>
</dbReference>
<dbReference type="AlphaFoldDB" id="A0A1A9S3E8"/>
<dbReference type="Proteomes" id="UP000077885">
    <property type="component" value="Unassembled WGS sequence"/>
</dbReference>
<proteinExistence type="predicted"/>
<dbReference type="STRING" id="1795827.A7P95_00115"/>
<dbReference type="Pfam" id="PF14110">
    <property type="entry name" value="DUF4282"/>
    <property type="match status" value="1"/>
</dbReference>
<keyword evidence="1" id="KW-0812">Transmembrane</keyword>
<evidence type="ECO:0000313" key="3">
    <source>
        <dbReference type="Proteomes" id="UP000077885"/>
    </source>
</evidence>
<evidence type="ECO:0008006" key="4">
    <source>
        <dbReference type="Google" id="ProtNLM"/>
    </source>
</evidence>
<evidence type="ECO:0000313" key="2">
    <source>
        <dbReference type="EMBL" id="OAM31476.1"/>
    </source>
</evidence>
<dbReference type="EMBL" id="LXSL01000009">
    <property type="protein sequence ID" value="OAM31476.1"/>
    <property type="molecule type" value="Genomic_DNA"/>
</dbReference>